<protein>
    <submittedName>
        <fullName evidence="1">DUF2927 domain-containing protein</fullName>
    </submittedName>
</protein>
<dbReference type="InterPro" id="IPR024079">
    <property type="entry name" value="MetalloPept_cat_dom_sf"/>
</dbReference>
<name>A0ABW4LVM8_9BACI</name>
<dbReference type="PROSITE" id="PS51257">
    <property type="entry name" value="PROKAR_LIPOPROTEIN"/>
    <property type="match status" value="1"/>
</dbReference>
<dbReference type="RefSeq" id="WP_377930465.1">
    <property type="nucleotide sequence ID" value="NZ_JBHUEM010000054.1"/>
</dbReference>
<dbReference type="Pfam" id="PF11150">
    <property type="entry name" value="DUF2927"/>
    <property type="match status" value="1"/>
</dbReference>
<accession>A0ABW4LVM8</accession>
<dbReference type="EMBL" id="JBHUEM010000054">
    <property type="protein sequence ID" value="MFD1739235.1"/>
    <property type="molecule type" value="Genomic_DNA"/>
</dbReference>
<keyword evidence="2" id="KW-1185">Reference proteome</keyword>
<dbReference type="InterPro" id="IPR021323">
    <property type="entry name" value="DUF2927"/>
</dbReference>
<gene>
    <name evidence="1" type="ORF">ACFSCX_22400</name>
</gene>
<proteinExistence type="predicted"/>
<evidence type="ECO:0000313" key="1">
    <source>
        <dbReference type="EMBL" id="MFD1739235.1"/>
    </source>
</evidence>
<organism evidence="1 2">
    <name type="scientific">Bacillus salitolerans</name>
    <dbReference type="NCBI Taxonomy" id="1437434"/>
    <lineage>
        <taxon>Bacteria</taxon>
        <taxon>Bacillati</taxon>
        <taxon>Bacillota</taxon>
        <taxon>Bacilli</taxon>
        <taxon>Bacillales</taxon>
        <taxon>Bacillaceae</taxon>
        <taxon>Bacillus</taxon>
    </lineage>
</organism>
<dbReference type="Gene3D" id="3.40.390.10">
    <property type="entry name" value="Collagenase (Catalytic Domain)"/>
    <property type="match status" value="1"/>
</dbReference>
<reference evidence="2" key="1">
    <citation type="journal article" date="2019" name="Int. J. Syst. Evol. Microbiol.">
        <title>The Global Catalogue of Microorganisms (GCM) 10K type strain sequencing project: providing services to taxonomists for standard genome sequencing and annotation.</title>
        <authorList>
            <consortium name="The Broad Institute Genomics Platform"/>
            <consortium name="The Broad Institute Genome Sequencing Center for Infectious Disease"/>
            <person name="Wu L."/>
            <person name="Ma J."/>
        </authorList>
    </citation>
    <scope>NUCLEOTIDE SEQUENCE [LARGE SCALE GENOMIC DNA]</scope>
    <source>
        <strain evidence="2">CCUG 49339</strain>
    </source>
</reference>
<sequence>MRYFMMLTLCLLLTGCISEPEIKIDSIVNGDIYSSDVTIHIDENQSDPFTLLLNNHPIKNHHVITENGQYELTITSRHFWKEKVETITFERDDKPPVVPAFYPEIPSMNFKEVSFQLIEEKDVTYSATINGNPVDLNQKFTEEGTHTLVLKATKDNGLTSSRAYTFIIDNQTYSKETISKFLSFYFSDDIQNVYKWTEPIEIYIHGKPTAKDRSIILSQVASLNELLPIDLKVMEGKGENRTALSNFRIDMHFVPNNRFKDFGFEGDLVTHKGEVVGLAIPTFHSVGKLYKSEILIGTNTPQSERETTIFHEFFHVLGFYAHSDERSSILYPYTDTMLTKLSDFDRKAIEILYRDDIHPNMTKKDVENVLKVRTIE</sequence>
<comment type="caution">
    <text evidence="1">The sequence shown here is derived from an EMBL/GenBank/DDBJ whole genome shotgun (WGS) entry which is preliminary data.</text>
</comment>
<dbReference type="Proteomes" id="UP001597214">
    <property type="component" value="Unassembled WGS sequence"/>
</dbReference>
<evidence type="ECO:0000313" key="2">
    <source>
        <dbReference type="Proteomes" id="UP001597214"/>
    </source>
</evidence>
<dbReference type="SUPFAM" id="SSF55486">
    <property type="entry name" value="Metalloproteases ('zincins'), catalytic domain"/>
    <property type="match status" value="1"/>
</dbReference>